<evidence type="ECO:0000259" key="2">
    <source>
        <dbReference type="PROSITE" id="PS50805"/>
    </source>
</evidence>
<dbReference type="Gene3D" id="6.10.140.140">
    <property type="match status" value="1"/>
</dbReference>
<sequence>MQPAQCLVSFEEVAVYFSKGEWSLLSPAQRALYKEVMLENFGNVASLGPEVAKPDLISMLEGEEEPFLLFSDAEEGLAGPEIAKPDLISRLKREEEPFLRISDAEEGLAGGKWASANEAPAYPMMDKRDTYSQGFFSVGTPWNSVPAPLEKAHVTSGPAHPALQTEISSPGGNGQSGKEGEFYCILPQNSWWPTWTPMGNFPTTSLLMDTTWMCSPWPVSPASLRPVKKTKKRISGSFPEATRKRRANKGSSSTSKDEGKSSTSINPAGISTSNASGLELQSATSDSGNSASVSEVSGGFWPSCWTIRQKNDFVKKNDWLLFHDGKLGCSACKNVRCLDTEKYVSMRLSREWVNCKITSYGETRKQQLTSLRKKIFEHKESAVHKTAVKINEGQKKGLETVCLNSLAIEKEITNKIFRTVYKAAKKNQSFNDFEAEIDLQELNGVDMGRILHSPSACINIINHIGSEMRATLIRKITDSPSKISLILDELTTVSQESVLILYIRTYIEEIDVEEPVNLFIGLIELEDVTANGIYQSLMSHIESLGFTEEFLQENLVALTCDGATVMLGCRGGVSKLFKDRFPDIVIWHCASHRLELSVHDVVKEVSGIDRFKRFLDKLYVVYHSSPKNARQLKSCAATVEMEILKIGKILSTRWVASSYRTVLAVWQDYEALVLHFEKGRSEDGRDRKEKSTYEGLHRKITSVEFVLDLGLICDALQELSKLSLDLQGRNIDLYKAHCKIECLVYVCGKRGTIPGPYYKEALKSAEEMKFKGVPLHRKNTVSDPPISPVAFYEQLKISLQKRLLSKEDEELARCGRVLDSKNWPTNPKDKVLYGEEEICTLARRFQLNEREAIQAFREHLKLREEMPKALSPIQRTLSTIAISSSQCERGFSEMNLIVTPERSSLSVKTITSLLFIRIVGPPLTVFDPTKYVKTWLLQGHRSAVDTKNKTEERTEEVADMSKVWKLL</sequence>
<dbReference type="CDD" id="cd07765">
    <property type="entry name" value="KRAB_A-box"/>
    <property type="match status" value="1"/>
</dbReference>
<reference evidence="4" key="1">
    <citation type="submission" date="2025-08" db="UniProtKB">
        <authorList>
            <consortium name="RefSeq"/>
        </authorList>
    </citation>
    <scope>IDENTIFICATION</scope>
    <source>
        <tissue evidence="4">Blood</tissue>
    </source>
</reference>
<proteinExistence type="predicted"/>
<dbReference type="Proteomes" id="UP001190640">
    <property type="component" value="Chromosome 4"/>
</dbReference>
<dbReference type="KEGG" id="emc:129329111"/>
<dbReference type="InterPro" id="IPR012337">
    <property type="entry name" value="RNaseH-like_sf"/>
</dbReference>
<dbReference type="AlphaFoldDB" id="A0AA97KXC6"/>
<dbReference type="Pfam" id="PF01352">
    <property type="entry name" value="KRAB"/>
    <property type="match status" value="1"/>
</dbReference>
<evidence type="ECO:0000313" key="3">
    <source>
        <dbReference type="Proteomes" id="UP001190640"/>
    </source>
</evidence>
<feature type="region of interest" description="Disordered" evidence="1">
    <location>
        <begin position="154"/>
        <end position="180"/>
    </location>
</feature>
<dbReference type="InterPro" id="IPR001909">
    <property type="entry name" value="KRAB"/>
</dbReference>
<dbReference type="PROSITE" id="PS50805">
    <property type="entry name" value="KRAB"/>
    <property type="match status" value="1"/>
</dbReference>
<dbReference type="PANTHER" id="PTHR46880:SF8">
    <property type="entry name" value="E3 SUMO-PROTEIN LIGASE KIAA1586"/>
    <property type="match status" value="1"/>
</dbReference>
<dbReference type="PANTHER" id="PTHR46880">
    <property type="entry name" value="RAS-ASSOCIATING DOMAIN-CONTAINING PROTEIN"/>
    <property type="match status" value="1"/>
</dbReference>
<dbReference type="RefSeq" id="XP_054834514.1">
    <property type="nucleotide sequence ID" value="XM_054978539.1"/>
</dbReference>
<feature type="domain" description="KRAB" evidence="2">
    <location>
        <begin position="8"/>
        <end position="79"/>
    </location>
</feature>
<dbReference type="InterPro" id="IPR036051">
    <property type="entry name" value="KRAB_dom_sf"/>
</dbReference>
<evidence type="ECO:0000313" key="4">
    <source>
        <dbReference type="RefSeq" id="XP_054834514.1"/>
    </source>
</evidence>
<dbReference type="SMART" id="SM00349">
    <property type="entry name" value="KRAB"/>
    <property type="match status" value="1"/>
</dbReference>
<evidence type="ECO:0000256" key="1">
    <source>
        <dbReference type="SAM" id="MobiDB-lite"/>
    </source>
</evidence>
<dbReference type="SUPFAM" id="SSF53098">
    <property type="entry name" value="Ribonuclease H-like"/>
    <property type="match status" value="1"/>
</dbReference>
<gene>
    <name evidence="4" type="primary">LOC129329111</name>
</gene>
<dbReference type="GO" id="GO:0006355">
    <property type="term" value="P:regulation of DNA-templated transcription"/>
    <property type="evidence" value="ECO:0007669"/>
    <property type="project" value="InterPro"/>
</dbReference>
<organism evidence="3 4">
    <name type="scientific">Eublepharis macularius</name>
    <name type="common">Leopard gecko</name>
    <name type="synonym">Cyrtodactylus macularius</name>
    <dbReference type="NCBI Taxonomy" id="481883"/>
    <lineage>
        <taxon>Eukaryota</taxon>
        <taxon>Metazoa</taxon>
        <taxon>Chordata</taxon>
        <taxon>Craniata</taxon>
        <taxon>Vertebrata</taxon>
        <taxon>Euteleostomi</taxon>
        <taxon>Lepidosauria</taxon>
        <taxon>Squamata</taxon>
        <taxon>Bifurcata</taxon>
        <taxon>Gekkota</taxon>
        <taxon>Eublepharidae</taxon>
        <taxon>Eublepharinae</taxon>
        <taxon>Eublepharis</taxon>
    </lineage>
</organism>
<keyword evidence="3" id="KW-1185">Reference proteome</keyword>
<protein>
    <submittedName>
        <fullName evidence="4">E3 SUMO-protein ligase KIAA1586-like isoform X1</fullName>
    </submittedName>
</protein>
<dbReference type="SUPFAM" id="SSF109640">
    <property type="entry name" value="KRAB domain (Kruppel-associated box)"/>
    <property type="match status" value="1"/>
</dbReference>
<feature type="region of interest" description="Disordered" evidence="1">
    <location>
        <begin position="225"/>
        <end position="274"/>
    </location>
</feature>
<dbReference type="GeneID" id="129329111"/>
<feature type="compositionally biased region" description="Polar residues" evidence="1">
    <location>
        <begin position="265"/>
        <end position="274"/>
    </location>
</feature>
<name>A0AA97KXC6_EUBMA</name>
<accession>A0AA97KXC6</accession>